<evidence type="ECO:0000313" key="2">
    <source>
        <dbReference type="EMBL" id="GEO18751.1"/>
    </source>
</evidence>
<evidence type="ECO:0000256" key="1">
    <source>
        <dbReference type="SAM" id="MobiDB-lite"/>
    </source>
</evidence>
<protein>
    <submittedName>
        <fullName evidence="2">Uncharacterized protein</fullName>
    </submittedName>
</protein>
<feature type="region of interest" description="Disordered" evidence="1">
    <location>
        <begin position="58"/>
        <end position="80"/>
    </location>
</feature>
<evidence type="ECO:0000313" key="3">
    <source>
        <dbReference type="Proteomes" id="UP000321085"/>
    </source>
</evidence>
<accession>A0A512C3H9</accession>
<dbReference type="Proteomes" id="UP000321085">
    <property type="component" value="Unassembled WGS sequence"/>
</dbReference>
<keyword evidence="3" id="KW-1185">Reference proteome</keyword>
<dbReference type="EMBL" id="BJYU01000238">
    <property type="protein sequence ID" value="GEO18751.1"/>
    <property type="molecule type" value="Genomic_DNA"/>
</dbReference>
<comment type="caution">
    <text evidence="2">The sequence shown here is derived from an EMBL/GenBank/DDBJ whole genome shotgun (WGS) entry which is preliminary data.</text>
</comment>
<dbReference type="AlphaFoldDB" id="A0A512C3H9"/>
<reference evidence="2 3" key="1">
    <citation type="submission" date="2019-07" db="EMBL/GenBank/DDBJ databases">
        <title>Whole genome shotgun sequence of Microvirga aerophila NBRC 106136.</title>
        <authorList>
            <person name="Hosoyama A."/>
            <person name="Uohara A."/>
            <person name="Ohji S."/>
            <person name="Ichikawa N."/>
        </authorList>
    </citation>
    <scope>NUCLEOTIDE SEQUENCE [LARGE SCALE GENOMIC DNA]</scope>
    <source>
        <strain evidence="2 3">NBRC 106136</strain>
    </source>
</reference>
<proteinExistence type="predicted"/>
<organism evidence="2 3">
    <name type="scientific">Microvirga aerophila</name>
    <dbReference type="NCBI Taxonomy" id="670291"/>
    <lineage>
        <taxon>Bacteria</taxon>
        <taxon>Pseudomonadati</taxon>
        <taxon>Pseudomonadota</taxon>
        <taxon>Alphaproteobacteria</taxon>
        <taxon>Hyphomicrobiales</taxon>
        <taxon>Methylobacteriaceae</taxon>
        <taxon>Microvirga</taxon>
    </lineage>
</organism>
<gene>
    <name evidence="2" type="ORF">MAE02_64470</name>
</gene>
<name>A0A512C3H9_9HYPH</name>
<sequence>MPTDNDNATSSERARNLAAALIAAQPPQERLLTSIYQNQMAHPLSRTLEDVLLHLDRSEDEPVLYEATTNSRGRHRDDES</sequence>